<dbReference type="EMBL" id="JAJVDC020000017">
    <property type="protein sequence ID" value="KAL1634211.1"/>
    <property type="molecule type" value="Genomic_DNA"/>
</dbReference>
<evidence type="ECO:0000313" key="2">
    <source>
        <dbReference type="Proteomes" id="UP001521116"/>
    </source>
</evidence>
<sequence length="363" mass="40106">MKYIRFLKVPKTDGETLSALVTVTSDLGEDFLAADVALTAAVRSPEYNGDIFLRKNLKWTAGMRALPMTFDLRHCDLDWPVVLHVGPKSSQISDCLISAWSSPLDLPAGILEAEKKVERRFTPLSNRTLSIWEETGDSIARHIWDAGVGLAAFFDRTIAMQYDSLPLLDATLSSAAYKKLHVLELGTGCGIVGISLAQIVPDCEVTLTDLPEAREIAQKNIACMNPAMSSRARFVPLDWDEPLPKVVRERQHDLIVISDCTYNPDSSPALVSTLKALTKRSPKAIIVLAMKVRHESESIFFDLMKKGDFVKASTTSQPIPRDDSDYDSASKIDIYIYHSGSRPSSSDSPHTAADPSVVHFWQD</sequence>
<proteinExistence type="predicted"/>
<reference evidence="1 2" key="1">
    <citation type="submission" date="2024-02" db="EMBL/GenBank/DDBJ databases">
        <title>De novo assembly and annotation of 12 fungi associated with fruit tree decline syndrome in Ontario, Canada.</title>
        <authorList>
            <person name="Sulman M."/>
            <person name="Ellouze W."/>
            <person name="Ilyukhin E."/>
        </authorList>
    </citation>
    <scope>NUCLEOTIDE SEQUENCE [LARGE SCALE GENOMIC DNA]</scope>
    <source>
        <strain evidence="1 2">M1-105</strain>
    </source>
</reference>
<keyword evidence="2" id="KW-1185">Reference proteome</keyword>
<dbReference type="CDD" id="cd02440">
    <property type="entry name" value="AdoMet_MTases"/>
    <property type="match status" value="1"/>
</dbReference>
<dbReference type="InterPro" id="IPR029063">
    <property type="entry name" value="SAM-dependent_MTases_sf"/>
</dbReference>
<organism evidence="1 2">
    <name type="scientific">Neofusicoccum ribis</name>
    <dbReference type="NCBI Taxonomy" id="45134"/>
    <lineage>
        <taxon>Eukaryota</taxon>
        <taxon>Fungi</taxon>
        <taxon>Dikarya</taxon>
        <taxon>Ascomycota</taxon>
        <taxon>Pezizomycotina</taxon>
        <taxon>Dothideomycetes</taxon>
        <taxon>Dothideomycetes incertae sedis</taxon>
        <taxon>Botryosphaeriales</taxon>
        <taxon>Botryosphaeriaceae</taxon>
        <taxon>Neofusicoccum</taxon>
    </lineage>
</organism>
<accession>A0ABR3T4I1</accession>
<gene>
    <name evidence="1" type="ORF">SLS56_002516</name>
</gene>
<dbReference type="InterPro" id="IPR019410">
    <property type="entry name" value="Methyltransf_16"/>
</dbReference>
<evidence type="ECO:0008006" key="3">
    <source>
        <dbReference type="Google" id="ProtNLM"/>
    </source>
</evidence>
<dbReference type="SUPFAM" id="SSF53335">
    <property type="entry name" value="S-adenosyl-L-methionine-dependent methyltransferases"/>
    <property type="match status" value="1"/>
</dbReference>
<dbReference type="Pfam" id="PF10294">
    <property type="entry name" value="Methyltransf_16"/>
    <property type="match status" value="1"/>
</dbReference>
<comment type="caution">
    <text evidence="1">The sequence shown here is derived from an EMBL/GenBank/DDBJ whole genome shotgun (WGS) entry which is preliminary data.</text>
</comment>
<dbReference type="Proteomes" id="UP001521116">
    <property type="component" value="Unassembled WGS sequence"/>
</dbReference>
<dbReference type="Gene3D" id="3.40.50.150">
    <property type="entry name" value="Vaccinia Virus protein VP39"/>
    <property type="match status" value="1"/>
</dbReference>
<evidence type="ECO:0000313" key="1">
    <source>
        <dbReference type="EMBL" id="KAL1634211.1"/>
    </source>
</evidence>
<name>A0ABR3T4I1_9PEZI</name>
<protein>
    <recommendedName>
        <fullName evidence="3">Methyltransferase-domain-containing protein</fullName>
    </recommendedName>
</protein>
<dbReference type="PANTHER" id="PTHR14614:SF132">
    <property type="entry name" value="PROTEIN-LYSINE METHYLTRANSFERASE C42C1.13"/>
    <property type="match status" value="1"/>
</dbReference>
<dbReference type="PANTHER" id="PTHR14614">
    <property type="entry name" value="HEPATOCELLULAR CARCINOMA-ASSOCIATED ANTIGEN"/>
    <property type="match status" value="1"/>
</dbReference>